<proteinExistence type="inferred from homology"/>
<dbReference type="PANTHER" id="PTHR28259">
    <property type="entry name" value="FLUORIDE EXPORT PROTEIN 1-RELATED"/>
    <property type="match status" value="1"/>
</dbReference>
<sequence>MASMTFRRILLVAVGGMVGTAARLGLGLVLPDAGGFPVAVLLANVLGAVLIGVLAARLPSSTDLRLALGTGVLGGFTTYSAFMTGTVELWADAPVLAAAYAIGSLVLGLAGAALGLRFGRPRHGAPA</sequence>
<keyword evidence="10" id="KW-0915">Sodium</keyword>
<comment type="activity regulation">
    <text evidence="10">Na(+) is not transported, but it plays an essential structural role and its presence is essential for fluoride channel function.</text>
</comment>
<organism evidence="11 12">
    <name type="scientific">Microbacterium aurugineum</name>
    <dbReference type="NCBI Taxonomy" id="2851642"/>
    <lineage>
        <taxon>Bacteria</taxon>
        <taxon>Bacillati</taxon>
        <taxon>Actinomycetota</taxon>
        <taxon>Actinomycetes</taxon>
        <taxon>Micrococcales</taxon>
        <taxon>Microbacteriaceae</taxon>
        <taxon>Microbacterium</taxon>
    </lineage>
</organism>
<comment type="similarity">
    <text evidence="7 10">Belongs to the fluoride channel Fluc/FEX (TC 1.A.43) family.</text>
</comment>
<dbReference type="EMBL" id="CP078078">
    <property type="protein sequence ID" value="UPL18910.1"/>
    <property type="molecule type" value="Genomic_DNA"/>
</dbReference>
<evidence type="ECO:0000256" key="10">
    <source>
        <dbReference type="HAMAP-Rule" id="MF_00454"/>
    </source>
</evidence>
<dbReference type="Proteomes" id="UP000830631">
    <property type="component" value="Chromosome"/>
</dbReference>
<evidence type="ECO:0000256" key="9">
    <source>
        <dbReference type="ARBA" id="ARBA00049940"/>
    </source>
</evidence>
<comment type="function">
    <text evidence="9 10">Fluoride-specific ion channel. Important for reducing fluoride concentration in the cell, thus reducing its toxicity.</text>
</comment>
<evidence type="ECO:0000256" key="7">
    <source>
        <dbReference type="ARBA" id="ARBA00035120"/>
    </source>
</evidence>
<reference evidence="11 12" key="1">
    <citation type="submission" date="2021-06" db="EMBL/GenBank/DDBJ databases">
        <title>Genome-based taxonomic framework of Microbacterium strains isolated from marine environment, the description of four new species and reclassification of four preexisting species.</title>
        <authorList>
            <person name="Lee S.D."/>
            <person name="Kim S.-M."/>
            <person name="Byeon Y.-S."/>
            <person name="Yang H.L."/>
            <person name="Kim I.S."/>
        </authorList>
    </citation>
    <scope>NUCLEOTIDE SEQUENCE [LARGE SCALE GENOMIC DNA]</scope>
    <source>
        <strain evidence="11 12">KSW4-10</strain>
    </source>
</reference>
<feature type="transmembrane region" description="Helical" evidence="10">
    <location>
        <begin position="68"/>
        <end position="91"/>
    </location>
</feature>
<accession>A0ABY4J2Y7</accession>
<feature type="binding site" evidence="10">
    <location>
        <position position="77"/>
    </location>
    <ligand>
        <name>Na(+)</name>
        <dbReference type="ChEBI" id="CHEBI:29101"/>
        <note>structural</note>
    </ligand>
</feature>
<evidence type="ECO:0000313" key="11">
    <source>
        <dbReference type="EMBL" id="UPL18910.1"/>
    </source>
</evidence>
<evidence type="ECO:0000256" key="4">
    <source>
        <dbReference type="ARBA" id="ARBA00022989"/>
    </source>
</evidence>
<keyword evidence="2 10" id="KW-1003">Cell membrane</keyword>
<keyword evidence="10" id="KW-0406">Ion transport</keyword>
<evidence type="ECO:0000313" key="12">
    <source>
        <dbReference type="Proteomes" id="UP000830631"/>
    </source>
</evidence>
<gene>
    <name evidence="10" type="primary">fluC</name>
    <name evidence="10" type="synonym">crcB</name>
    <name evidence="11" type="ORF">KV397_14640</name>
</gene>
<name>A0ABY4J2Y7_9MICO</name>
<comment type="catalytic activity">
    <reaction evidence="8">
        <text>fluoride(in) = fluoride(out)</text>
        <dbReference type="Rhea" id="RHEA:76159"/>
        <dbReference type="ChEBI" id="CHEBI:17051"/>
    </reaction>
    <physiologicalReaction direction="left-to-right" evidence="8">
        <dbReference type="Rhea" id="RHEA:76160"/>
    </physiologicalReaction>
</comment>
<comment type="subcellular location">
    <subcellularLocation>
        <location evidence="1 10">Cell membrane</location>
        <topology evidence="1 10">Multi-pass membrane protein</topology>
    </subcellularLocation>
</comment>
<feature type="binding site" evidence="10">
    <location>
        <position position="74"/>
    </location>
    <ligand>
        <name>Na(+)</name>
        <dbReference type="ChEBI" id="CHEBI:29101"/>
        <note>structural</note>
    </ligand>
</feature>
<dbReference type="PANTHER" id="PTHR28259:SF1">
    <property type="entry name" value="FLUORIDE EXPORT PROTEIN 1-RELATED"/>
    <property type="match status" value="1"/>
</dbReference>
<evidence type="ECO:0000256" key="2">
    <source>
        <dbReference type="ARBA" id="ARBA00022475"/>
    </source>
</evidence>
<feature type="transmembrane region" description="Helical" evidence="10">
    <location>
        <begin position="9"/>
        <end position="30"/>
    </location>
</feature>
<dbReference type="Pfam" id="PF02537">
    <property type="entry name" value="CRCB"/>
    <property type="match status" value="1"/>
</dbReference>
<evidence type="ECO:0000256" key="1">
    <source>
        <dbReference type="ARBA" id="ARBA00004651"/>
    </source>
</evidence>
<keyword evidence="4 10" id="KW-1133">Transmembrane helix</keyword>
<evidence type="ECO:0000256" key="8">
    <source>
        <dbReference type="ARBA" id="ARBA00035585"/>
    </source>
</evidence>
<feature type="transmembrane region" description="Helical" evidence="10">
    <location>
        <begin position="97"/>
        <end position="116"/>
    </location>
</feature>
<keyword evidence="5 10" id="KW-0472">Membrane</keyword>
<keyword evidence="10" id="KW-0813">Transport</keyword>
<evidence type="ECO:0000256" key="5">
    <source>
        <dbReference type="ARBA" id="ARBA00023136"/>
    </source>
</evidence>
<protein>
    <recommendedName>
        <fullName evidence="10">Fluoride-specific ion channel FluC</fullName>
    </recommendedName>
</protein>
<keyword evidence="12" id="KW-1185">Reference proteome</keyword>
<keyword evidence="6 10" id="KW-0407">Ion channel</keyword>
<dbReference type="HAMAP" id="MF_00454">
    <property type="entry name" value="FluC"/>
    <property type="match status" value="1"/>
</dbReference>
<dbReference type="InterPro" id="IPR003691">
    <property type="entry name" value="FluC"/>
</dbReference>
<evidence type="ECO:0000256" key="6">
    <source>
        <dbReference type="ARBA" id="ARBA00023303"/>
    </source>
</evidence>
<feature type="transmembrane region" description="Helical" evidence="10">
    <location>
        <begin position="36"/>
        <end position="56"/>
    </location>
</feature>
<keyword evidence="3 10" id="KW-0812">Transmembrane</keyword>
<keyword evidence="10" id="KW-0479">Metal-binding</keyword>
<evidence type="ECO:0000256" key="3">
    <source>
        <dbReference type="ARBA" id="ARBA00022692"/>
    </source>
</evidence>